<dbReference type="InterPro" id="IPR020845">
    <property type="entry name" value="AMP-binding_CS"/>
</dbReference>
<dbReference type="InterPro" id="IPR025110">
    <property type="entry name" value="AMP-bd_C"/>
</dbReference>
<dbReference type="CDD" id="cd00833">
    <property type="entry name" value="PKS"/>
    <property type="match status" value="1"/>
</dbReference>
<dbReference type="Pfam" id="PF13193">
    <property type="entry name" value="AMP-binding_C"/>
    <property type="match status" value="1"/>
</dbReference>
<dbReference type="GO" id="GO:0004315">
    <property type="term" value="F:3-oxoacyl-[acyl-carrier-protein] synthase activity"/>
    <property type="evidence" value="ECO:0007669"/>
    <property type="project" value="InterPro"/>
</dbReference>
<evidence type="ECO:0000313" key="16">
    <source>
        <dbReference type="Proteomes" id="UP000309033"/>
    </source>
</evidence>
<dbReference type="FunFam" id="2.30.38.10:FF:000001">
    <property type="entry name" value="Non-ribosomal peptide synthetase PvdI"/>
    <property type="match status" value="1"/>
</dbReference>
<comment type="cofactor">
    <cofactor evidence="1">
        <name>pantetheine 4'-phosphate</name>
        <dbReference type="ChEBI" id="CHEBI:47942"/>
    </cofactor>
</comment>
<dbReference type="InterPro" id="IPR000873">
    <property type="entry name" value="AMP-dep_synth/lig_dom"/>
</dbReference>
<dbReference type="SMART" id="SM00823">
    <property type="entry name" value="PKS_PP"/>
    <property type="match status" value="2"/>
</dbReference>
<dbReference type="Gene3D" id="3.30.559.10">
    <property type="entry name" value="Chloramphenicol acetyltransferase-like domain"/>
    <property type="match status" value="2"/>
</dbReference>
<dbReference type="Pfam" id="PF00550">
    <property type="entry name" value="PP-binding"/>
    <property type="match status" value="2"/>
</dbReference>
<dbReference type="GO" id="GO:0031177">
    <property type="term" value="F:phosphopantetheine binding"/>
    <property type="evidence" value="ECO:0007669"/>
    <property type="project" value="InterPro"/>
</dbReference>
<dbReference type="InterPro" id="IPR014030">
    <property type="entry name" value="Ketoacyl_synth_N"/>
</dbReference>
<dbReference type="FunFam" id="3.40.50.980:FF:000002">
    <property type="entry name" value="Enterobactin synthetase component F"/>
    <property type="match status" value="1"/>
</dbReference>
<comment type="caution">
    <text evidence="15">The sequence shown here is derived from an EMBL/GenBank/DDBJ whole genome shotgun (WGS) entry which is preliminary data.</text>
</comment>
<dbReference type="GO" id="GO:0006633">
    <property type="term" value="P:fatty acid biosynthetic process"/>
    <property type="evidence" value="ECO:0007669"/>
    <property type="project" value="InterPro"/>
</dbReference>
<keyword evidence="4" id="KW-0963">Cytoplasm</keyword>
<dbReference type="InterPro" id="IPR016039">
    <property type="entry name" value="Thiolase-like"/>
</dbReference>
<dbReference type="InterPro" id="IPR045851">
    <property type="entry name" value="AMP-bd_C_sf"/>
</dbReference>
<dbReference type="PROSITE" id="PS00606">
    <property type="entry name" value="KS3_1"/>
    <property type="match status" value="1"/>
</dbReference>
<keyword evidence="9" id="KW-0045">Antibiotic biosynthesis</keyword>
<dbReference type="Gene3D" id="3.40.366.10">
    <property type="entry name" value="Malonyl-Coenzyme A Acyl Carrier Protein, domain 2"/>
    <property type="match status" value="1"/>
</dbReference>
<dbReference type="GO" id="GO:0009403">
    <property type="term" value="P:toxin biosynthetic process"/>
    <property type="evidence" value="ECO:0007669"/>
    <property type="project" value="UniProtKB-ARBA"/>
</dbReference>
<dbReference type="SMART" id="SM01294">
    <property type="entry name" value="PKS_PP_betabranch"/>
    <property type="match status" value="1"/>
</dbReference>
<dbReference type="Gene3D" id="3.30.300.30">
    <property type="match status" value="2"/>
</dbReference>
<protein>
    <submittedName>
        <fullName evidence="15">Amino acid adenylation domain-containing protein</fullName>
    </submittedName>
</protein>
<dbReference type="InterPro" id="IPR016035">
    <property type="entry name" value="Acyl_Trfase/lysoPLipase"/>
</dbReference>
<dbReference type="InterPro" id="IPR001227">
    <property type="entry name" value="Ac_transferase_dom_sf"/>
</dbReference>
<dbReference type="InterPro" id="IPR006162">
    <property type="entry name" value="Ppantetheine_attach_site"/>
</dbReference>
<dbReference type="CDD" id="cd19531">
    <property type="entry name" value="LCL_NRPS-like"/>
    <property type="match status" value="1"/>
</dbReference>
<dbReference type="PROSITE" id="PS52004">
    <property type="entry name" value="KS3_2"/>
    <property type="match status" value="1"/>
</dbReference>
<dbReference type="FunFam" id="3.40.50.12780:FF:000012">
    <property type="entry name" value="Non-ribosomal peptide synthetase"/>
    <property type="match status" value="1"/>
</dbReference>
<dbReference type="Proteomes" id="UP000309033">
    <property type="component" value="Unassembled WGS sequence"/>
</dbReference>
<dbReference type="Gene3D" id="3.40.50.980">
    <property type="match status" value="2"/>
</dbReference>
<dbReference type="SUPFAM" id="SSF55048">
    <property type="entry name" value="Probable ACP-binding domain of malonyl-CoA ACP transacylase"/>
    <property type="match status" value="1"/>
</dbReference>
<dbReference type="PROSITE" id="PS50075">
    <property type="entry name" value="CARRIER"/>
    <property type="match status" value="2"/>
</dbReference>
<evidence type="ECO:0000259" key="14">
    <source>
        <dbReference type="PROSITE" id="PS52004"/>
    </source>
</evidence>
<dbReference type="GO" id="GO:0005737">
    <property type="term" value="C:cytoplasm"/>
    <property type="evidence" value="ECO:0007669"/>
    <property type="project" value="UniProtKB-SubCell"/>
</dbReference>
<dbReference type="SUPFAM" id="SSF47336">
    <property type="entry name" value="ACP-like"/>
    <property type="match status" value="2"/>
</dbReference>
<dbReference type="InterPro" id="IPR014043">
    <property type="entry name" value="Acyl_transferase_dom"/>
</dbReference>
<dbReference type="SUPFAM" id="SSF56801">
    <property type="entry name" value="Acetyl-CoA synthetase-like"/>
    <property type="match status" value="1"/>
</dbReference>
<dbReference type="InterPro" id="IPR016036">
    <property type="entry name" value="Malonyl_transacylase_ACP-bd"/>
</dbReference>
<keyword evidence="3" id="KW-0596">Phosphopantetheine</keyword>
<reference evidence="15" key="1">
    <citation type="submission" date="2019-05" db="EMBL/GenBank/DDBJ databases">
        <title>Isolation, diversity and antifungal activity of Actinobacteria from wheat.</title>
        <authorList>
            <person name="Yu B."/>
        </authorList>
    </citation>
    <scope>NUCLEOTIDE SEQUENCE [LARGE SCALE GENOMIC DNA]</scope>
    <source>
        <strain evidence="15">NEAU-HEGS1-5</strain>
    </source>
</reference>
<feature type="domain" description="Ketosynthase family 3 (KS3)" evidence="14">
    <location>
        <begin position="35"/>
        <end position="447"/>
    </location>
</feature>
<dbReference type="InterPro" id="IPR036736">
    <property type="entry name" value="ACP-like_sf"/>
</dbReference>
<dbReference type="EMBL" id="VANP01000012">
    <property type="protein sequence ID" value="TLP54758.1"/>
    <property type="molecule type" value="Genomic_DNA"/>
</dbReference>
<organism evidence="15 16">
    <name type="scientific">Microbispora triticiradicis</name>
    <dbReference type="NCBI Taxonomy" id="2200763"/>
    <lineage>
        <taxon>Bacteria</taxon>
        <taxon>Bacillati</taxon>
        <taxon>Actinomycetota</taxon>
        <taxon>Actinomycetes</taxon>
        <taxon>Streptosporangiales</taxon>
        <taxon>Streptosporangiaceae</taxon>
        <taxon>Microbispora</taxon>
    </lineage>
</organism>
<dbReference type="InterPro" id="IPR020841">
    <property type="entry name" value="PKS_Beta-ketoAc_synthase_dom"/>
</dbReference>
<dbReference type="InterPro" id="IPR020806">
    <property type="entry name" value="PKS_PP-bd"/>
</dbReference>
<dbReference type="Gene3D" id="3.30.559.30">
    <property type="entry name" value="Nonribosomal peptide synthetase, condensation domain"/>
    <property type="match status" value="2"/>
</dbReference>
<feature type="domain" description="Carrier" evidence="13">
    <location>
        <begin position="942"/>
        <end position="1017"/>
    </location>
</feature>
<evidence type="ECO:0000313" key="15">
    <source>
        <dbReference type="EMBL" id="TLP54758.1"/>
    </source>
</evidence>
<dbReference type="SUPFAM" id="SSF52777">
    <property type="entry name" value="CoA-dependent acyltransferases"/>
    <property type="match status" value="4"/>
</dbReference>
<dbReference type="PROSITE" id="PS00012">
    <property type="entry name" value="PHOSPHOPANTETHEINE"/>
    <property type="match status" value="2"/>
</dbReference>
<evidence type="ECO:0000256" key="3">
    <source>
        <dbReference type="ARBA" id="ARBA00022450"/>
    </source>
</evidence>
<dbReference type="GO" id="GO:0004312">
    <property type="term" value="F:fatty acid synthase activity"/>
    <property type="evidence" value="ECO:0007669"/>
    <property type="project" value="TreeGrafter"/>
</dbReference>
<dbReference type="Pfam" id="PF00501">
    <property type="entry name" value="AMP-binding"/>
    <property type="match status" value="1"/>
</dbReference>
<dbReference type="InterPro" id="IPR010071">
    <property type="entry name" value="AA_adenyl_dom"/>
</dbReference>
<dbReference type="InterPro" id="IPR015083">
    <property type="entry name" value="NorB/c/GfsB-D-like_docking"/>
</dbReference>
<dbReference type="PANTHER" id="PTHR43775">
    <property type="entry name" value="FATTY ACID SYNTHASE"/>
    <property type="match status" value="1"/>
</dbReference>
<dbReference type="InterPro" id="IPR032821">
    <property type="entry name" value="PKS_assoc"/>
</dbReference>
<dbReference type="CDD" id="cd02440">
    <property type="entry name" value="AdoMet_MTases"/>
    <property type="match status" value="1"/>
</dbReference>
<dbReference type="GO" id="GO:0033068">
    <property type="term" value="P:macrolide biosynthetic process"/>
    <property type="evidence" value="ECO:0007669"/>
    <property type="project" value="UniProtKB-ARBA"/>
</dbReference>
<dbReference type="PROSITE" id="PS00455">
    <property type="entry name" value="AMP_BINDING"/>
    <property type="match status" value="1"/>
</dbReference>
<dbReference type="InterPro" id="IPR009081">
    <property type="entry name" value="PP-bd_ACP"/>
</dbReference>
<dbReference type="SUPFAM" id="SSF53901">
    <property type="entry name" value="Thiolase-like"/>
    <property type="match status" value="1"/>
</dbReference>
<dbReference type="FunFam" id="3.40.366.10:FF:000002">
    <property type="entry name" value="Probable polyketide synthase 2"/>
    <property type="match status" value="1"/>
</dbReference>
<dbReference type="Gene3D" id="3.40.47.10">
    <property type="match status" value="1"/>
</dbReference>
<dbReference type="InterPro" id="IPR001242">
    <property type="entry name" value="Condensation_dom"/>
</dbReference>
<gene>
    <name evidence="15" type="ORF">FED44_26725</name>
</gene>
<evidence type="ECO:0000256" key="2">
    <source>
        <dbReference type="ARBA" id="ARBA00004496"/>
    </source>
</evidence>
<dbReference type="FunFam" id="1.10.1200.10:FF:000005">
    <property type="entry name" value="Nonribosomal peptide synthetase 1"/>
    <property type="match status" value="1"/>
</dbReference>
<dbReference type="Pfam" id="PF16197">
    <property type="entry name" value="KAsynt_C_assoc"/>
    <property type="match status" value="1"/>
</dbReference>
<dbReference type="Gene3D" id="3.40.50.150">
    <property type="entry name" value="Vaccinia Virus protein VP39"/>
    <property type="match status" value="1"/>
</dbReference>
<dbReference type="Pfam" id="PF08242">
    <property type="entry name" value="Methyltransf_12"/>
    <property type="match status" value="1"/>
</dbReference>
<dbReference type="NCBIfam" id="TIGR01733">
    <property type="entry name" value="AA-adenyl-dom"/>
    <property type="match status" value="1"/>
</dbReference>
<dbReference type="SMART" id="SM00825">
    <property type="entry name" value="PKS_KS"/>
    <property type="match status" value="1"/>
</dbReference>
<feature type="domain" description="Carrier" evidence="13">
    <location>
        <begin position="2424"/>
        <end position="2498"/>
    </location>
</feature>
<dbReference type="PANTHER" id="PTHR43775:SF51">
    <property type="entry name" value="INACTIVE PHENOLPHTHIOCEROL SYNTHESIS POLYKETIDE SYNTHASE TYPE I PKS1-RELATED"/>
    <property type="match status" value="1"/>
</dbReference>
<dbReference type="Pfam" id="PF00668">
    <property type="entry name" value="Condensation"/>
    <property type="match status" value="2"/>
</dbReference>
<dbReference type="SUPFAM" id="SSF53335">
    <property type="entry name" value="S-adenosyl-L-methionine-dependent methyltransferases"/>
    <property type="match status" value="1"/>
</dbReference>
<dbReference type="SUPFAM" id="SSF52151">
    <property type="entry name" value="FabD/lysophospholipase-like"/>
    <property type="match status" value="1"/>
</dbReference>
<comment type="similarity">
    <text evidence="12">In the C-terminal section; belongs to the NRP synthetase family.</text>
</comment>
<evidence type="ECO:0000256" key="9">
    <source>
        <dbReference type="ARBA" id="ARBA00023194"/>
    </source>
</evidence>
<evidence type="ECO:0000259" key="13">
    <source>
        <dbReference type="PROSITE" id="PS50075"/>
    </source>
</evidence>
<dbReference type="Pfam" id="PF00698">
    <property type="entry name" value="Acyl_transf_1"/>
    <property type="match status" value="1"/>
</dbReference>
<dbReference type="InterPro" id="IPR023213">
    <property type="entry name" value="CAT-like_dom_sf"/>
</dbReference>
<evidence type="ECO:0000256" key="8">
    <source>
        <dbReference type="ARBA" id="ARBA00023054"/>
    </source>
</evidence>
<dbReference type="FunFam" id="3.40.50.980:FF:000001">
    <property type="entry name" value="Non-ribosomal peptide synthetase"/>
    <property type="match status" value="1"/>
</dbReference>
<name>A0A5R8YMQ6_9ACTN</name>
<dbReference type="InterPro" id="IPR029063">
    <property type="entry name" value="SAM-dependent_MTases_sf"/>
</dbReference>
<dbReference type="InterPro" id="IPR050091">
    <property type="entry name" value="PKS_NRPS_Biosynth_Enz"/>
</dbReference>
<keyword evidence="8" id="KW-0175">Coiled coil</keyword>
<keyword evidence="6" id="KW-0808">Transferase</keyword>
<comment type="subcellular location">
    <subcellularLocation>
        <location evidence="2">Cytoplasm</location>
    </subcellularLocation>
</comment>
<accession>A0A5R8YMQ6</accession>
<evidence type="ECO:0000256" key="10">
    <source>
        <dbReference type="ARBA" id="ARBA00023268"/>
    </source>
</evidence>
<evidence type="ECO:0000256" key="12">
    <source>
        <dbReference type="ARBA" id="ARBA00029443"/>
    </source>
</evidence>
<keyword evidence="16" id="KW-1185">Reference proteome</keyword>
<evidence type="ECO:0000256" key="7">
    <source>
        <dbReference type="ARBA" id="ARBA00022737"/>
    </source>
</evidence>
<evidence type="ECO:0000256" key="5">
    <source>
        <dbReference type="ARBA" id="ARBA00022553"/>
    </source>
</evidence>
<proteinExistence type="inferred from homology"/>
<keyword evidence="5" id="KW-0597">Phosphoprotein</keyword>
<keyword evidence="10" id="KW-0511">Multifunctional enzyme</keyword>
<dbReference type="Pfam" id="PF02801">
    <property type="entry name" value="Ketoacyl-synt_C"/>
    <property type="match status" value="1"/>
</dbReference>
<evidence type="ECO:0000256" key="4">
    <source>
        <dbReference type="ARBA" id="ARBA00022490"/>
    </source>
</evidence>
<keyword evidence="7" id="KW-0677">Repeat</keyword>
<dbReference type="FunFam" id="3.40.47.10:FF:000019">
    <property type="entry name" value="Polyketide synthase type I"/>
    <property type="match status" value="1"/>
</dbReference>
<dbReference type="InterPro" id="IPR014031">
    <property type="entry name" value="Ketoacyl_synth_C"/>
</dbReference>
<dbReference type="InterPro" id="IPR018201">
    <property type="entry name" value="Ketoacyl_synth_AS"/>
</dbReference>
<dbReference type="InterPro" id="IPR013217">
    <property type="entry name" value="Methyltransf_12"/>
</dbReference>
<dbReference type="Gene3D" id="1.10.1200.10">
    <property type="entry name" value="ACP-like"/>
    <property type="match status" value="2"/>
</dbReference>
<evidence type="ECO:0000256" key="11">
    <source>
        <dbReference type="ARBA" id="ARBA00023315"/>
    </source>
</evidence>
<dbReference type="CDD" id="cd17646">
    <property type="entry name" value="A_NRPS_AB3403-like"/>
    <property type="match status" value="1"/>
</dbReference>
<dbReference type="Gene3D" id="2.30.38.10">
    <property type="entry name" value="Luciferase, Domain 3"/>
    <property type="match status" value="1"/>
</dbReference>
<evidence type="ECO:0000256" key="1">
    <source>
        <dbReference type="ARBA" id="ARBA00001957"/>
    </source>
</evidence>
<evidence type="ECO:0000256" key="6">
    <source>
        <dbReference type="ARBA" id="ARBA00022679"/>
    </source>
</evidence>
<dbReference type="Gene3D" id="3.30.70.3290">
    <property type="match status" value="1"/>
</dbReference>
<dbReference type="SMART" id="SM00827">
    <property type="entry name" value="PKS_AT"/>
    <property type="match status" value="1"/>
</dbReference>
<keyword evidence="11" id="KW-0012">Acyltransferase</keyword>
<dbReference type="Pfam" id="PF00109">
    <property type="entry name" value="ketoacyl-synt"/>
    <property type="match status" value="1"/>
</dbReference>
<dbReference type="Pfam" id="PF08990">
    <property type="entry name" value="Docking"/>
    <property type="match status" value="1"/>
</dbReference>
<sequence>MVDTSSASVVEALRTSLLENERLRMRNRQLAAASREPLAVVGMACRLPGGVRTPADLWRLVTDGEDAIGRFPEDRGWDMETLYHPDPDHPGSSYVREGGFLYDAADFDAAFFGISPREALATDPQQRLLLECSWEALENAGIDPKSLAGSRSGVFMGLMYHDYVGNTSSGSMVSGRISYTFGLEGPAMTVDTACSSSLVALHSAMTALRQGECSLALVGGATVMAGSFSFVQFSQQRVAAPDGRCKPFSAAADGSGWSEGAVVVAVERLADAQRLGHRVLAVLRGSAVNQDGASSRLTAPNGPSQQRLIHQALENAGLSAAEIDVVEAHGTGTRLGDPIEAQALLATYGQERPADQPLLLGALKSNIGHTQAAAGVAGLIKMVLALRHGLVPGTLHVDAPTPQVDWTTGAVELVTETRPWPRTGRPRRAAVSSFGLSGTNAHIIVEEPPEPAAADEPVPAPDGPLPWVVSGRSAAALRAQAATLAAFAESRPDVRPYDVGRALTTRSAFEHRAVLVGRGREEFLDGLAAVAAGADAAGVVRGAARATGRTVFVFPGHGSHWAGMGADLLDTEPAFTAEMSACDAALREHVEWSLLDVLRGAPGAPALEGEDVVQPVVFAVMVSLAAVWRAYGVEPAAVLGHSQGEIAAAYVAGALSLEDAVRVVVLRSRAIARSMTGRGAMAVVSAAGDAVRDLIGPWEGRLVVAAVNGPASTVVSGDGDAVGELLARCEADGLRARRTSVTYASHSPQMDALRDELLADLTPVRPRRSAVPLFSTLTGDWADTARMDAGYWFRALREQVLFAPAVEALAAQGFDCFLEISAHSVLVPDLQQALEAGGRPFCVAGTLRRGHGDRSQLLASLGAAYCGGVAVDWRVAFPQEPGGAGGAADLPTYAFQRRRFWLNTGTPGGGESELLAALPSDEDDHDDVRERLLSTTGDKRERVALELVVGAIAGVLGHHSTEEIPADADLLRLGFDSLTALELRNRLNRATGLVLPVSMAFDHPTPVALARFVLAELAATTGAAGAEDGPGLLRIAADRRRGAAADHPIPLSYAQQRLWSLEQLVPDSAAYNLTLSVGVSGELLPEAMEKAVNEVVRRHEILRTRFPSPGGKARQEILPELTISVPLVDLTASADPEAEYARIAGEVARRPYDLAEAPLLRVTLFRFGPLDHRMLLGMHHIVADVWSGGVFGTELTAAYEAYVSGRDPELPELAVQYADYALWERERFAGEGLAARLESWRRALGGDPTGVELLPDRPRPAAQRFRGGSMSFELGAELTGRLRSLSGERGVTLFTTMLAALKATLYRYAGDTGNTGDVVIGTAMANRNDDAVQELIGFFVNMVVLKTHVGDDPTVAELVDRVGETVRHGYDHQDVPYDAVVAELAPNRGLTANALFQVVFDMKRHRAGAGRDDLADIVEVHNDTSKFDLEVSVTEMSDTLLVDAEYNSEIFDHDTIERFLAGYQVLLDEFADRLDLRVSELPVLPASAEREILLDWNDTERVYPGERVRCLHTLIEETADERPDAIALTFEGEHLTYAELDRRANRVAHRLRSMGVRPDQPVGICAERSLEMVVGLLAILKAGGAYVPIDPTYPRERVAFMLADAEPAILLTQQRLVDGLPEHGAVVVPLDRAGEFDAEPGSRPENIAGLDDLAYMIYTSGSTGRPKAAMITHRGVVNRLHWQQDYFRLTPDDLVLQKTPFSFDVSVWEFFWPLMIGARMVIARPEGHKDPEYLAETIREHGITTLHFVPSMLRIFLQHPGIEDCRSVTRVIASGEALPLASIRSLYERLPAATLYNLWGATECSVDSTCWECPRDPETSVVSIGTPIANTQVYVLDRNMRPVPFGTPGEAYIGGVGVGRGYYRRPELTEQRFLPDPFRSEPGARLYRTGDLARFRPDGTMEFLGRTDFQVKVRGMRIEPGEIEAALAEHPAVRDVLVVARDLPHDAESKQLVAYVVPEDGFEDGTVDSAAPSAVAAWRDLFDQSYQREAAGAADFNTIGWDSSYTSERLPDDEMRVWRDSTVERILALRPRRVLEIGCGTGMLLARVAPHTTAYWATDLSGKALDYVRERLVPDLPDTVDVRLFEREAQDFTGLDGERFDAVVINSVVQYFDSPGHLREVVDRALACLRPGGALFLGDLRSLPMLPALHAEMELARTEPGLTAGRLRERIRRRGAYERELLLAPEYFSALREEVPAISRVEMMLKRGDHHNELTRYRYDVAVHVGEPAGAQPPPETVPWTSVDEVRGLLTGRRPDVLRVDGVPNARVASVNALLAAIDGASADAPVDRLPRTEAPSGVEPEVWWRLGEELGYEVNVAWMGGAADGAYRVTLHRPEAGHLVDWTDPAEPGRPAGQYVNNPRLAALSRWLSGEAGSFLREKVPDFMVPSAVVAISEFPVSANGKLDRDALPPPELGVEPEQGVVAPRTETERRIADIWKEVLGVHEVSVDRGFFAMGGDSLLGIQMVSRAKAIGLALSPQDVFQSHTIADLAALAESRGRVDVASAGQRDQRVLEWARSRHPGAEDAYPVTGMQRYMLDRIRQRPGSGVYVTQQSFRLSGQDFDPVALERAWQHTVDRFPNLRSAYVQDEAGEWVQVVRRDVRLRIETHDLRGLRPVEQERRRHAHLEAARRRGFTGPPPQVRLLLFRIEDDVYDYDHFFCMAAQDGWSYQIMMPVLLAAYEAYRAGGEPVDEPFTSTYGDFCVEQSRRDMTEAEAFWRRELGALPSAGPSGVPSITLPAAERPADHVTPLLQESVTVPPEVANGLLELSRAHGFSINSVLHGAWAVMLSAITGSRDVVCGAVFSGRGSTSVEVDRATGLMFNILPLVARVDPGAPMLPWLAEMQEKISAITDHEYVPPAALYGITGAPTGEPLFESYLVSENLPKLTENLLRFMSVLGAMPAQVLAQTDHPLRVESAISGDFMQISLNHLSGYFPEGAPARWLAAYVRILAAVAADPGGRIGDYLPGPSAVRTGGN</sequence>